<gene>
    <name evidence="2" type="ORF">EKO27_g10354</name>
</gene>
<dbReference type="AlphaFoldDB" id="A0A439CRM1"/>
<dbReference type="STRING" id="363999.A0A439CRM1"/>
<comment type="caution">
    <text evidence="2">The sequence shown here is derived from an EMBL/GenBank/DDBJ whole genome shotgun (WGS) entry which is preliminary data.</text>
</comment>
<evidence type="ECO:0000256" key="1">
    <source>
        <dbReference type="SAM" id="MobiDB-lite"/>
    </source>
</evidence>
<evidence type="ECO:0000313" key="2">
    <source>
        <dbReference type="EMBL" id="RWA04752.1"/>
    </source>
</evidence>
<protein>
    <submittedName>
        <fullName evidence="2">Uncharacterized protein</fullName>
    </submittedName>
</protein>
<feature type="region of interest" description="Disordered" evidence="1">
    <location>
        <begin position="1"/>
        <end position="34"/>
    </location>
</feature>
<evidence type="ECO:0000313" key="3">
    <source>
        <dbReference type="Proteomes" id="UP000286045"/>
    </source>
</evidence>
<proteinExistence type="predicted"/>
<dbReference type="Proteomes" id="UP000286045">
    <property type="component" value="Unassembled WGS sequence"/>
</dbReference>
<reference evidence="2 3" key="1">
    <citation type="submission" date="2018-12" db="EMBL/GenBank/DDBJ databases">
        <title>Draft genome sequence of Xylaria grammica IHI A82.</title>
        <authorList>
            <person name="Buettner E."/>
            <person name="Kellner H."/>
        </authorList>
    </citation>
    <scope>NUCLEOTIDE SEQUENCE [LARGE SCALE GENOMIC DNA]</scope>
    <source>
        <strain evidence="2 3">IHI A82</strain>
    </source>
</reference>
<accession>A0A439CRM1</accession>
<keyword evidence="3" id="KW-1185">Reference proteome</keyword>
<name>A0A439CRM1_9PEZI</name>
<sequence>MLSNGGRDVKQDVKRSKSQPPDNEETPEEQQLQRDLKHLDLLLVRCRDMRTTIPRMLSGMPEVARNNPESLEAMFGELVNHMKSAGTEIQDFAKLYTSEENKKVLEKARKSRTTNPKGIKPWLYKDHPDWADVPR</sequence>
<dbReference type="EMBL" id="RYZI01000523">
    <property type="protein sequence ID" value="RWA04752.1"/>
    <property type="molecule type" value="Genomic_DNA"/>
</dbReference>
<organism evidence="2 3">
    <name type="scientific">Xylaria grammica</name>
    <dbReference type="NCBI Taxonomy" id="363999"/>
    <lineage>
        <taxon>Eukaryota</taxon>
        <taxon>Fungi</taxon>
        <taxon>Dikarya</taxon>
        <taxon>Ascomycota</taxon>
        <taxon>Pezizomycotina</taxon>
        <taxon>Sordariomycetes</taxon>
        <taxon>Xylariomycetidae</taxon>
        <taxon>Xylariales</taxon>
        <taxon>Xylariaceae</taxon>
        <taxon>Xylaria</taxon>
    </lineage>
</organism>